<dbReference type="Gene3D" id="3.40.630.30">
    <property type="match status" value="1"/>
</dbReference>
<dbReference type="AlphaFoldDB" id="A0A1I2T7F7"/>
<evidence type="ECO:0000313" key="3">
    <source>
        <dbReference type="Proteomes" id="UP000199052"/>
    </source>
</evidence>
<feature type="domain" description="N-acetyltransferase" evidence="1">
    <location>
        <begin position="59"/>
        <end position="190"/>
    </location>
</feature>
<dbReference type="SUPFAM" id="SSF55729">
    <property type="entry name" value="Acyl-CoA N-acyltransferases (Nat)"/>
    <property type="match status" value="1"/>
</dbReference>
<dbReference type="Pfam" id="PF00583">
    <property type="entry name" value="Acetyltransf_1"/>
    <property type="match status" value="1"/>
</dbReference>
<dbReference type="STRING" id="504797.SAMN05421678_10770"/>
<evidence type="ECO:0000259" key="1">
    <source>
        <dbReference type="Pfam" id="PF00583"/>
    </source>
</evidence>
<organism evidence="2 3">
    <name type="scientific">Actinopolymorpha cephalotaxi</name>
    <dbReference type="NCBI Taxonomy" id="504797"/>
    <lineage>
        <taxon>Bacteria</taxon>
        <taxon>Bacillati</taxon>
        <taxon>Actinomycetota</taxon>
        <taxon>Actinomycetes</taxon>
        <taxon>Propionibacteriales</taxon>
        <taxon>Actinopolymorphaceae</taxon>
        <taxon>Actinopolymorpha</taxon>
    </lineage>
</organism>
<evidence type="ECO:0000313" key="2">
    <source>
        <dbReference type="EMBL" id="SFG60893.1"/>
    </source>
</evidence>
<name>A0A1I2T7F7_9ACTN</name>
<keyword evidence="2" id="KW-0808">Transferase</keyword>
<accession>A0A1I2T7F7</accession>
<dbReference type="GO" id="GO:0016747">
    <property type="term" value="F:acyltransferase activity, transferring groups other than amino-acyl groups"/>
    <property type="evidence" value="ECO:0007669"/>
    <property type="project" value="InterPro"/>
</dbReference>
<dbReference type="Proteomes" id="UP000199052">
    <property type="component" value="Unassembled WGS sequence"/>
</dbReference>
<dbReference type="RefSeq" id="WP_378079748.1">
    <property type="nucleotide sequence ID" value="NZ_JBHUHC010000001.1"/>
</dbReference>
<dbReference type="InterPro" id="IPR016181">
    <property type="entry name" value="Acyl_CoA_acyltransferase"/>
</dbReference>
<sequence length="214" mass="23335">MSHPGVRKHEAIYPAVHVLRSEDVAAAASLHARSFARFFLTSLGERFLREFYRAFVEDPAAVTVVARDPAGGLVGVVVGTVVPDQFFRRMLCRQLGPLMVASLLAGFRHPRAVVRLLRGLGYRGGVPIRARGALLSSICVDPVVEASGVGRRLLEAWWSAVQARGVTDAYLTTDAEGNNRVNRFYQRAGWNLLGSYRVAGGRRMNCYGISAPPG</sequence>
<dbReference type="EMBL" id="FOOI01000007">
    <property type="protein sequence ID" value="SFG60893.1"/>
    <property type="molecule type" value="Genomic_DNA"/>
</dbReference>
<proteinExistence type="predicted"/>
<dbReference type="InterPro" id="IPR000182">
    <property type="entry name" value="GNAT_dom"/>
</dbReference>
<protein>
    <submittedName>
        <fullName evidence="2">Acetyltransferase (GNAT) family protein</fullName>
    </submittedName>
</protein>
<gene>
    <name evidence="2" type="ORF">SAMN05421678_10770</name>
</gene>
<reference evidence="2 3" key="1">
    <citation type="submission" date="2016-10" db="EMBL/GenBank/DDBJ databases">
        <authorList>
            <person name="de Groot N.N."/>
        </authorList>
    </citation>
    <scope>NUCLEOTIDE SEQUENCE [LARGE SCALE GENOMIC DNA]</scope>
    <source>
        <strain evidence="2 3">CPCC 202808</strain>
    </source>
</reference>